<accession>A0ACB7UF84</accession>
<reference evidence="2" key="1">
    <citation type="journal article" date="2022" name="Nat. Commun.">
        <title>Chromosome evolution and the genetic basis of agronomically important traits in greater yam.</title>
        <authorList>
            <person name="Bredeson J.V."/>
            <person name="Lyons J.B."/>
            <person name="Oniyinde I.O."/>
            <person name="Okereke N.R."/>
            <person name="Kolade O."/>
            <person name="Nnabue I."/>
            <person name="Nwadili C.O."/>
            <person name="Hribova E."/>
            <person name="Parker M."/>
            <person name="Nwogha J."/>
            <person name="Shu S."/>
            <person name="Carlson J."/>
            <person name="Kariba R."/>
            <person name="Muthemba S."/>
            <person name="Knop K."/>
            <person name="Barton G.J."/>
            <person name="Sherwood A.V."/>
            <person name="Lopez-Montes A."/>
            <person name="Asiedu R."/>
            <person name="Jamnadass R."/>
            <person name="Muchugi A."/>
            <person name="Goodstein D."/>
            <person name="Egesi C.N."/>
            <person name="Featherston J."/>
            <person name="Asfaw A."/>
            <person name="Simpson G.G."/>
            <person name="Dolezel J."/>
            <person name="Hendre P.S."/>
            <person name="Van Deynze A."/>
            <person name="Kumar P.L."/>
            <person name="Obidiegwu J.E."/>
            <person name="Bhattacharjee R."/>
            <person name="Rokhsar D.S."/>
        </authorList>
    </citation>
    <scope>NUCLEOTIDE SEQUENCE [LARGE SCALE GENOMIC DNA]</scope>
    <source>
        <strain evidence="2">cv. TDa95/00328</strain>
    </source>
</reference>
<evidence type="ECO:0000313" key="2">
    <source>
        <dbReference type="Proteomes" id="UP000827976"/>
    </source>
</evidence>
<dbReference type="EMBL" id="CM037027">
    <property type="protein sequence ID" value="KAH7658927.1"/>
    <property type="molecule type" value="Genomic_DNA"/>
</dbReference>
<comment type="caution">
    <text evidence="1">The sequence shown here is derived from an EMBL/GenBank/DDBJ whole genome shotgun (WGS) entry which is preliminary data.</text>
</comment>
<protein>
    <submittedName>
        <fullName evidence="1">Uncharacterized protein</fullName>
    </submittedName>
</protein>
<name>A0ACB7UF84_DIOAL</name>
<proteinExistence type="predicted"/>
<sequence length="99" mass="10859">MDTDSVDDEQSNVDVGNGGEFLTHLEEDVSLHPSSDLCPPKMIEESSQNLQSSLNAGKISAALFLLLCLMGIELINFTLLKSNRRNRSGGCFGRLCLWD</sequence>
<evidence type="ECO:0000313" key="1">
    <source>
        <dbReference type="EMBL" id="KAH7658927.1"/>
    </source>
</evidence>
<gene>
    <name evidence="1" type="ORF">IHE45_17G121400</name>
</gene>
<dbReference type="Proteomes" id="UP000827976">
    <property type="component" value="Chromosome 17"/>
</dbReference>
<organism evidence="1 2">
    <name type="scientific">Dioscorea alata</name>
    <name type="common">Purple yam</name>
    <dbReference type="NCBI Taxonomy" id="55571"/>
    <lineage>
        <taxon>Eukaryota</taxon>
        <taxon>Viridiplantae</taxon>
        <taxon>Streptophyta</taxon>
        <taxon>Embryophyta</taxon>
        <taxon>Tracheophyta</taxon>
        <taxon>Spermatophyta</taxon>
        <taxon>Magnoliopsida</taxon>
        <taxon>Liliopsida</taxon>
        <taxon>Dioscoreales</taxon>
        <taxon>Dioscoreaceae</taxon>
        <taxon>Dioscorea</taxon>
    </lineage>
</organism>
<keyword evidence="2" id="KW-1185">Reference proteome</keyword>